<evidence type="ECO:0008006" key="3">
    <source>
        <dbReference type="Google" id="ProtNLM"/>
    </source>
</evidence>
<proteinExistence type="predicted"/>
<dbReference type="EMBL" id="JAATJB010000010">
    <property type="protein sequence ID" value="NJB98685.1"/>
    <property type="molecule type" value="Genomic_DNA"/>
</dbReference>
<protein>
    <recommendedName>
        <fullName evidence="3">Lyase</fullName>
    </recommendedName>
</protein>
<dbReference type="AlphaFoldDB" id="A0A7X6BDV7"/>
<dbReference type="InterPro" id="IPR011989">
    <property type="entry name" value="ARM-like"/>
</dbReference>
<evidence type="ECO:0000313" key="2">
    <source>
        <dbReference type="Proteomes" id="UP000531251"/>
    </source>
</evidence>
<accession>A0A7X6BDV7</accession>
<dbReference type="InterPro" id="IPR016024">
    <property type="entry name" value="ARM-type_fold"/>
</dbReference>
<dbReference type="Gene3D" id="1.25.10.10">
    <property type="entry name" value="Leucine-rich Repeat Variant"/>
    <property type="match status" value="1"/>
</dbReference>
<dbReference type="Proteomes" id="UP000531251">
    <property type="component" value="Unassembled WGS sequence"/>
</dbReference>
<reference evidence="1 2" key="1">
    <citation type="submission" date="2020-03" db="EMBL/GenBank/DDBJ databases">
        <title>Genomic Encyclopedia of Type Strains, Phase IV (KMG-IV): sequencing the most valuable type-strain genomes for metagenomic binning, comparative biology and taxonomic classification.</title>
        <authorList>
            <person name="Goeker M."/>
        </authorList>
    </citation>
    <scope>NUCLEOTIDE SEQUENCE [LARGE SCALE GENOMIC DNA]</scope>
    <source>
        <strain evidence="1 2">DSM 7225</strain>
    </source>
</reference>
<comment type="caution">
    <text evidence="1">The sequence shown here is derived from an EMBL/GenBank/DDBJ whole genome shotgun (WGS) entry which is preliminary data.</text>
</comment>
<evidence type="ECO:0000313" key="1">
    <source>
        <dbReference type="EMBL" id="NJB98685.1"/>
    </source>
</evidence>
<name>A0A7X6BDV7_9SPHN</name>
<dbReference type="RefSeq" id="WP_126000987.1">
    <property type="nucleotide sequence ID" value="NZ_BAAADY010000018.1"/>
</dbReference>
<gene>
    <name evidence="1" type="ORF">GGR89_003022</name>
</gene>
<keyword evidence="2" id="KW-1185">Reference proteome</keyword>
<sequence>MYERYEPPSDFLKGIIAEEVTLADGPLAQANLNLLIELTRDADRANRDWATMLLSQEGGDTPAVRAVLLVAARDEDAVIRAEAALGLASRDPGLALPFVQEALRGNTITPPMLEAAALCAHPSLIEDLRVWAEPSDNAFADKLAADALAACLRAEPRANL</sequence>
<organism evidence="1 2">
    <name type="scientific">Sphingomonas trueperi</name>
    <dbReference type="NCBI Taxonomy" id="53317"/>
    <lineage>
        <taxon>Bacteria</taxon>
        <taxon>Pseudomonadati</taxon>
        <taxon>Pseudomonadota</taxon>
        <taxon>Alphaproteobacteria</taxon>
        <taxon>Sphingomonadales</taxon>
        <taxon>Sphingomonadaceae</taxon>
        <taxon>Sphingomonas</taxon>
    </lineage>
</organism>
<dbReference type="SUPFAM" id="SSF48371">
    <property type="entry name" value="ARM repeat"/>
    <property type="match status" value="1"/>
</dbReference>